<evidence type="ECO:0000256" key="5">
    <source>
        <dbReference type="RuleBase" id="RU361279"/>
    </source>
</evidence>
<dbReference type="GO" id="GO:0009396">
    <property type="term" value="P:folic acid-containing compound biosynthetic process"/>
    <property type="evidence" value="ECO:0007669"/>
    <property type="project" value="TreeGrafter"/>
</dbReference>
<organism evidence="6 7">
    <name type="scientific">Fructilactobacillus cliffordii</name>
    <dbReference type="NCBI Taxonomy" id="2940299"/>
    <lineage>
        <taxon>Bacteria</taxon>
        <taxon>Bacillati</taxon>
        <taxon>Bacillota</taxon>
        <taxon>Bacilli</taxon>
        <taxon>Lactobacillales</taxon>
        <taxon>Lactobacillaceae</taxon>
        <taxon>Fructilactobacillus</taxon>
    </lineage>
</organism>
<comment type="catalytic activity">
    <reaction evidence="5">
        <text>(6S)-5-formyl-5,6,7,8-tetrahydrofolate + ATP = (6R)-5,10-methenyltetrahydrofolate + ADP + phosphate</text>
        <dbReference type="Rhea" id="RHEA:10488"/>
        <dbReference type="ChEBI" id="CHEBI:30616"/>
        <dbReference type="ChEBI" id="CHEBI:43474"/>
        <dbReference type="ChEBI" id="CHEBI:57455"/>
        <dbReference type="ChEBI" id="CHEBI:57457"/>
        <dbReference type="ChEBI" id="CHEBI:456216"/>
        <dbReference type="EC" id="6.3.3.2"/>
    </reaction>
</comment>
<evidence type="ECO:0000313" key="7">
    <source>
        <dbReference type="Proteomes" id="UP001055911"/>
    </source>
</evidence>
<dbReference type="GO" id="GO:0035999">
    <property type="term" value="P:tetrahydrofolate interconversion"/>
    <property type="evidence" value="ECO:0007669"/>
    <property type="project" value="TreeGrafter"/>
</dbReference>
<evidence type="ECO:0000256" key="2">
    <source>
        <dbReference type="ARBA" id="ARBA00022741"/>
    </source>
</evidence>
<feature type="binding site" evidence="4">
    <location>
        <begin position="2"/>
        <end position="6"/>
    </location>
    <ligand>
        <name>ATP</name>
        <dbReference type="ChEBI" id="CHEBI:30616"/>
    </ligand>
</feature>
<dbReference type="Pfam" id="PF01812">
    <property type="entry name" value="5-FTHF_cyc-lig"/>
    <property type="match status" value="1"/>
</dbReference>
<dbReference type="NCBIfam" id="TIGR02727">
    <property type="entry name" value="MTHFS_bact"/>
    <property type="match status" value="1"/>
</dbReference>
<accession>A0A9Q9E3B2</accession>
<evidence type="ECO:0000256" key="1">
    <source>
        <dbReference type="ARBA" id="ARBA00010638"/>
    </source>
</evidence>
<dbReference type="InterPro" id="IPR037171">
    <property type="entry name" value="NagB/RpiA_transferase-like"/>
</dbReference>
<reference evidence="6" key="1">
    <citation type="submission" date="2022-05" db="EMBL/GenBank/DDBJ databases">
        <authorList>
            <person name="Oliphant S.A."/>
            <person name="Watson-Haigh N.S."/>
            <person name="Sumby K.M."/>
            <person name="Gardner J.M."/>
            <person name="Jiranek V."/>
        </authorList>
    </citation>
    <scope>NUCLEOTIDE SEQUENCE</scope>
    <source>
        <strain evidence="6">KI4_B1</strain>
    </source>
</reference>
<keyword evidence="7" id="KW-1185">Reference proteome</keyword>
<keyword evidence="5" id="KW-0460">Magnesium</keyword>
<dbReference type="InterPro" id="IPR002698">
    <property type="entry name" value="FTHF_cligase"/>
</dbReference>
<dbReference type="Proteomes" id="UP001055911">
    <property type="component" value="Chromosome"/>
</dbReference>
<dbReference type="GO" id="GO:0030272">
    <property type="term" value="F:5-formyltetrahydrofolate cyclo-ligase activity"/>
    <property type="evidence" value="ECO:0007669"/>
    <property type="project" value="UniProtKB-EC"/>
</dbReference>
<evidence type="ECO:0000256" key="3">
    <source>
        <dbReference type="ARBA" id="ARBA00022840"/>
    </source>
</evidence>
<dbReference type="EC" id="6.3.3.2" evidence="5"/>
<dbReference type="PIRSF" id="PIRSF006806">
    <property type="entry name" value="FTHF_cligase"/>
    <property type="match status" value="1"/>
</dbReference>
<dbReference type="AlphaFoldDB" id="A0A9Q9E3B2"/>
<dbReference type="PANTHER" id="PTHR23407">
    <property type="entry name" value="ATPASE INHIBITOR/5-FORMYLTETRAHYDROFOLATE CYCLO-LIGASE"/>
    <property type="match status" value="1"/>
</dbReference>
<proteinExistence type="inferred from homology"/>
<evidence type="ECO:0000256" key="4">
    <source>
        <dbReference type="PIRSR" id="PIRSR006806-1"/>
    </source>
</evidence>
<dbReference type="SUPFAM" id="SSF100950">
    <property type="entry name" value="NagB/RpiA/CoA transferase-like"/>
    <property type="match status" value="1"/>
</dbReference>
<dbReference type="PANTHER" id="PTHR23407:SF1">
    <property type="entry name" value="5-FORMYLTETRAHYDROFOLATE CYCLO-LIGASE"/>
    <property type="match status" value="1"/>
</dbReference>
<keyword evidence="3 4" id="KW-0067">ATP-binding</keyword>
<keyword evidence="2 4" id="KW-0547">Nucleotide-binding</keyword>
<feature type="binding site" evidence="4">
    <location>
        <position position="46"/>
    </location>
    <ligand>
        <name>substrate</name>
    </ligand>
</feature>
<keyword evidence="6" id="KW-0436">Ligase</keyword>
<dbReference type="EMBL" id="CP097119">
    <property type="protein sequence ID" value="USS89719.1"/>
    <property type="molecule type" value="Genomic_DNA"/>
</dbReference>
<dbReference type="RefSeq" id="WP_252767268.1">
    <property type="nucleotide sequence ID" value="NZ_CP097119.1"/>
</dbReference>
<evidence type="ECO:0000313" key="6">
    <source>
        <dbReference type="EMBL" id="USS89719.1"/>
    </source>
</evidence>
<feature type="binding site" evidence="4">
    <location>
        <position position="51"/>
    </location>
    <ligand>
        <name>substrate</name>
    </ligand>
</feature>
<keyword evidence="5" id="KW-0479">Metal-binding</keyword>
<feature type="binding site" evidence="4">
    <location>
        <begin position="128"/>
        <end position="136"/>
    </location>
    <ligand>
        <name>ATP</name>
        <dbReference type="ChEBI" id="CHEBI:30616"/>
    </ligand>
</feature>
<dbReference type="Gene3D" id="3.40.50.10420">
    <property type="entry name" value="NagB/RpiA/CoA transferase-like"/>
    <property type="match status" value="1"/>
</dbReference>
<comment type="similarity">
    <text evidence="1 5">Belongs to the 5-formyltetrahydrofolate cyclo-ligase family.</text>
</comment>
<dbReference type="GO" id="GO:0005524">
    <property type="term" value="F:ATP binding"/>
    <property type="evidence" value="ECO:0007669"/>
    <property type="project" value="UniProtKB-KW"/>
</dbReference>
<sequence length="180" mass="20418">MKTEIRTEVMQRLANQSAGPHRFQNLYQRLFATPEWLNAQTVAVTMSMDHEIPTQPIINVAQQLGKTVVIPRTFPGRRMRFYPLTVHTQLVKTRFGVIEPTNGEPVQADEIDLMIVPGVAFCTTNHQRIGYGGGFYDRFLADFSGATLALVQKEQILETPWKTDSFDVPVQQLLVEDVDE</sequence>
<dbReference type="InterPro" id="IPR024185">
    <property type="entry name" value="FTHF_cligase-like_sf"/>
</dbReference>
<dbReference type="GO" id="GO:0046872">
    <property type="term" value="F:metal ion binding"/>
    <property type="evidence" value="ECO:0007669"/>
    <property type="project" value="UniProtKB-KW"/>
</dbReference>
<name>A0A9Q9E3B2_9LACO</name>
<gene>
    <name evidence="6" type="ORF">M3M40_02730</name>
</gene>
<protein>
    <recommendedName>
        <fullName evidence="5">5-formyltetrahydrofolate cyclo-ligase</fullName>
        <ecNumber evidence="5">6.3.3.2</ecNumber>
    </recommendedName>
</protein>
<comment type="cofactor">
    <cofactor evidence="5">
        <name>Mg(2+)</name>
        <dbReference type="ChEBI" id="CHEBI:18420"/>
    </cofactor>
</comment>